<organism evidence="16 17">
    <name type="scientific">Durusdinium trenchii</name>
    <dbReference type="NCBI Taxonomy" id="1381693"/>
    <lineage>
        <taxon>Eukaryota</taxon>
        <taxon>Sar</taxon>
        <taxon>Alveolata</taxon>
        <taxon>Dinophyceae</taxon>
        <taxon>Suessiales</taxon>
        <taxon>Symbiodiniaceae</taxon>
        <taxon>Durusdinium</taxon>
    </lineage>
</organism>
<feature type="transmembrane region" description="Helical" evidence="14">
    <location>
        <begin position="553"/>
        <end position="583"/>
    </location>
</feature>
<keyword evidence="2" id="KW-0813">Transport</keyword>
<keyword evidence="9" id="KW-0406">Ion transport</keyword>
<dbReference type="PANTHER" id="PTHR45628:SF7">
    <property type="entry name" value="VOLTAGE-DEPENDENT CALCIUM CHANNEL TYPE A SUBUNIT ALPHA-1"/>
    <property type="match status" value="1"/>
</dbReference>
<dbReference type="Pfam" id="PF00520">
    <property type="entry name" value="Ion_trans"/>
    <property type="match status" value="1"/>
</dbReference>
<keyword evidence="11" id="KW-0325">Glycoprotein</keyword>
<evidence type="ECO:0000256" key="6">
    <source>
        <dbReference type="ARBA" id="ARBA00022837"/>
    </source>
</evidence>
<accession>A0ABP0HXD5</accession>
<evidence type="ECO:0000256" key="13">
    <source>
        <dbReference type="SAM" id="MobiDB-lite"/>
    </source>
</evidence>
<feature type="transmembrane region" description="Helical" evidence="14">
    <location>
        <begin position="506"/>
        <end position="527"/>
    </location>
</feature>
<comment type="subcellular location">
    <subcellularLocation>
        <location evidence="1">Membrane</location>
        <topology evidence="1">Multi-pass membrane protein</topology>
    </subcellularLocation>
</comment>
<evidence type="ECO:0000313" key="17">
    <source>
        <dbReference type="Proteomes" id="UP001642464"/>
    </source>
</evidence>
<keyword evidence="17" id="KW-1185">Reference proteome</keyword>
<keyword evidence="12" id="KW-0407">Ion channel</keyword>
<reference evidence="16 17" key="1">
    <citation type="submission" date="2024-02" db="EMBL/GenBank/DDBJ databases">
        <authorList>
            <person name="Chen Y."/>
            <person name="Shah S."/>
            <person name="Dougan E. K."/>
            <person name="Thang M."/>
            <person name="Chan C."/>
        </authorList>
    </citation>
    <scope>NUCLEOTIDE SEQUENCE [LARGE SCALE GENOMIC DNA]</scope>
</reference>
<dbReference type="Gene3D" id="1.20.120.350">
    <property type="entry name" value="Voltage-gated potassium channels. Chain C"/>
    <property type="match status" value="1"/>
</dbReference>
<evidence type="ECO:0000256" key="10">
    <source>
        <dbReference type="ARBA" id="ARBA00023136"/>
    </source>
</evidence>
<dbReference type="PANTHER" id="PTHR45628">
    <property type="entry name" value="VOLTAGE-DEPENDENT CALCIUM CHANNEL TYPE A SUBUNIT ALPHA-1"/>
    <property type="match status" value="1"/>
</dbReference>
<dbReference type="Proteomes" id="UP001642464">
    <property type="component" value="Unassembled WGS sequence"/>
</dbReference>
<keyword evidence="4" id="KW-0107">Calcium channel</keyword>
<evidence type="ECO:0000256" key="3">
    <source>
        <dbReference type="ARBA" id="ARBA00022568"/>
    </source>
</evidence>
<feature type="transmembrane region" description="Helical" evidence="14">
    <location>
        <begin position="641"/>
        <end position="667"/>
    </location>
</feature>
<evidence type="ECO:0000256" key="2">
    <source>
        <dbReference type="ARBA" id="ARBA00022448"/>
    </source>
</evidence>
<evidence type="ECO:0000313" key="16">
    <source>
        <dbReference type="EMBL" id="CAK8994292.1"/>
    </source>
</evidence>
<dbReference type="InterPro" id="IPR027359">
    <property type="entry name" value="Volt_channel_dom_sf"/>
</dbReference>
<keyword evidence="5 14" id="KW-0812">Transmembrane</keyword>
<gene>
    <name evidence="16" type="ORF">SCF082_LOCUS3869</name>
</gene>
<feature type="region of interest" description="Disordered" evidence="13">
    <location>
        <begin position="271"/>
        <end position="292"/>
    </location>
</feature>
<name>A0ABP0HXD5_9DINO</name>
<evidence type="ECO:0000256" key="4">
    <source>
        <dbReference type="ARBA" id="ARBA00022673"/>
    </source>
</evidence>
<evidence type="ECO:0000256" key="7">
    <source>
        <dbReference type="ARBA" id="ARBA00022882"/>
    </source>
</evidence>
<dbReference type="Gene3D" id="1.10.287.70">
    <property type="match status" value="1"/>
</dbReference>
<evidence type="ECO:0000256" key="14">
    <source>
        <dbReference type="SAM" id="Phobius"/>
    </source>
</evidence>
<dbReference type="EMBL" id="CAXAMM010002002">
    <property type="protein sequence ID" value="CAK8994292.1"/>
    <property type="molecule type" value="Genomic_DNA"/>
</dbReference>
<feature type="domain" description="Ion transport" evidence="15">
    <location>
        <begin position="420"/>
        <end position="669"/>
    </location>
</feature>
<proteinExistence type="predicted"/>
<keyword evidence="10 14" id="KW-0472">Membrane</keyword>
<evidence type="ECO:0000256" key="1">
    <source>
        <dbReference type="ARBA" id="ARBA00004141"/>
    </source>
</evidence>
<evidence type="ECO:0000256" key="11">
    <source>
        <dbReference type="ARBA" id="ARBA00023180"/>
    </source>
</evidence>
<evidence type="ECO:0000256" key="9">
    <source>
        <dbReference type="ARBA" id="ARBA00023065"/>
    </source>
</evidence>
<comment type="caution">
    <text evidence="16">The sequence shown here is derived from an EMBL/GenBank/DDBJ whole genome shotgun (WGS) entry which is preliminary data.</text>
</comment>
<protein>
    <submittedName>
        <fullName evidence="16">Voltage-dependent T-type calcium channel subunit alpha-1G (Cav3.1c) (NBR13) (Voltage-gated calcium channel subunit alpha Cav3.1)</fullName>
    </submittedName>
</protein>
<sequence length="703" mass="77065">MDPEALKRLQVELEELCQSHQAELHRCVANFAISLNNAEKRGQEGLLAVERVPQPPRLGRLEPLKPHSWTKLAGEKLTSNTATSKEMREDSPAEEVTSSTARWLSGCTPSPSFWLNGSMASEASSSPGRSGAQQESPAQTPVAAQQIAAPPAAPAPAELPAATPEVKPPTSVEVKPPTSAEVTPPAPASAAPLLEEPKEPTEPTESTEPSLPHVPASETGNFPSEASSGSGLAGADGAGNPPRRIPRLQKLASSHGVAMRAAAIRNMQLAVKEAKDSKEAKEETQEEKPNVDFNCPEAMIVVESRASLSSNFSDAGRRTSMMSDQAADEGDGAASSSPGASGETQVDEDGDGHVAENRQGRRALVESKSLAALPPSVLKVAEDNGISQKHMRKSAFLASESRKRLTDSQTIWQRIVTSSTYESLSGAFILLNCGFVAWQTQAKAVDDEWRAETYQELTMAEPVLFNVIQGVFTIVFAVDLVFRILADRSFFVHYKNKEFLWNVMDSFVVTFDLVSIFLEVWVQFGLLRMMRVLRIVRVVKIIRVMKSFAELRMLMYSIVSCIKSLVWVIAVLVLNMGLFAVLFTSATGSELDTGEKRRDPKFEKLVSTFGTLDRSIIHLYMAMTGGTDWIEQYKAVWQLPVIYHGLFLIYITFGIYALANVITSIFLENARKSSKSDREHVIQEEMQSKTQYLRDIEMIFAAS</sequence>
<feature type="compositionally biased region" description="Low complexity" evidence="13">
    <location>
        <begin position="176"/>
        <end position="194"/>
    </location>
</feature>
<keyword evidence="8 14" id="KW-1133">Transmembrane helix</keyword>
<feature type="compositionally biased region" description="Low complexity" evidence="13">
    <location>
        <begin position="137"/>
        <end position="164"/>
    </location>
</feature>
<evidence type="ECO:0000256" key="8">
    <source>
        <dbReference type="ARBA" id="ARBA00022989"/>
    </source>
</evidence>
<feature type="region of interest" description="Disordered" evidence="13">
    <location>
        <begin position="74"/>
        <end position="259"/>
    </location>
</feature>
<evidence type="ECO:0000256" key="12">
    <source>
        <dbReference type="ARBA" id="ARBA00023303"/>
    </source>
</evidence>
<keyword evidence="7" id="KW-0851">Voltage-gated channel</keyword>
<evidence type="ECO:0000259" key="15">
    <source>
        <dbReference type="Pfam" id="PF00520"/>
    </source>
</evidence>
<dbReference type="InterPro" id="IPR005821">
    <property type="entry name" value="Ion_trans_dom"/>
</dbReference>
<feature type="compositionally biased region" description="Polar residues" evidence="13">
    <location>
        <begin position="96"/>
        <end position="136"/>
    </location>
</feature>
<keyword evidence="3" id="KW-0109">Calcium transport</keyword>
<feature type="compositionally biased region" description="Low complexity" evidence="13">
    <location>
        <begin position="332"/>
        <end position="342"/>
    </location>
</feature>
<dbReference type="SUPFAM" id="SSF81324">
    <property type="entry name" value="Voltage-gated potassium channels"/>
    <property type="match status" value="1"/>
</dbReference>
<feature type="region of interest" description="Disordered" evidence="13">
    <location>
        <begin position="312"/>
        <end position="353"/>
    </location>
</feature>
<feature type="compositionally biased region" description="Basic and acidic residues" evidence="13">
    <location>
        <begin position="272"/>
        <end position="290"/>
    </location>
</feature>
<evidence type="ECO:0000256" key="5">
    <source>
        <dbReference type="ARBA" id="ARBA00022692"/>
    </source>
</evidence>
<feature type="transmembrane region" description="Helical" evidence="14">
    <location>
        <begin position="463"/>
        <end position="486"/>
    </location>
</feature>
<keyword evidence="6" id="KW-0106">Calcium</keyword>
<dbReference type="InterPro" id="IPR050599">
    <property type="entry name" value="VDCC_alpha-1_subunit"/>
</dbReference>